<dbReference type="Pfam" id="PF09325">
    <property type="entry name" value="Vps5"/>
    <property type="match status" value="1"/>
</dbReference>
<dbReference type="OMA" id="HPVFRED"/>
<dbReference type="STRING" id="6832.A0A553NUX7"/>
<dbReference type="InterPro" id="IPR036871">
    <property type="entry name" value="PX_dom_sf"/>
</dbReference>
<proteinExistence type="predicted"/>
<dbReference type="InterPro" id="IPR015404">
    <property type="entry name" value="Vps5_C"/>
</dbReference>
<dbReference type="AlphaFoldDB" id="A0A553NUX7"/>
<dbReference type="EMBL" id="VCGU01000010">
    <property type="protein sequence ID" value="TRY69237.1"/>
    <property type="molecule type" value="Genomic_DNA"/>
</dbReference>
<dbReference type="PANTHER" id="PTHR45850">
    <property type="entry name" value="SORTING NEXIN FAMILY MEMBER"/>
    <property type="match status" value="1"/>
</dbReference>
<evidence type="ECO:0000313" key="3">
    <source>
        <dbReference type="EMBL" id="TRY69237.1"/>
    </source>
</evidence>
<dbReference type="SUPFAM" id="SSF64268">
    <property type="entry name" value="PX domain"/>
    <property type="match status" value="1"/>
</dbReference>
<protein>
    <recommendedName>
        <fullName evidence="2">Sorting nexin/Vps5-like C-terminal domain-containing protein</fullName>
    </recommendedName>
</protein>
<name>A0A553NUX7_TIGCA</name>
<dbReference type="GO" id="GO:0035091">
    <property type="term" value="F:phosphatidylinositol binding"/>
    <property type="evidence" value="ECO:0007669"/>
    <property type="project" value="InterPro"/>
</dbReference>
<dbReference type="Gene3D" id="3.30.1520.10">
    <property type="entry name" value="Phox-like domain"/>
    <property type="match status" value="2"/>
</dbReference>
<feature type="coiled-coil region" evidence="1">
    <location>
        <begin position="267"/>
        <end position="318"/>
    </location>
</feature>
<accession>A0A553NUX7</accession>
<dbReference type="Proteomes" id="UP000318571">
    <property type="component" value="Chromosome 1"/>
</dbReference>
<evidence type="ECO:0000256" key="1">
    <source>
        <dbReference type="SAM" id="Coils"/>
    </source>
</evidence>
<dbReference type="FunFam" id="1.20.1270.60:FF:000008">
    <property type="entry name" value="Sorting nexin"/>
    <property type="match status" value="1"/>
</dbReference>
<dbReference type="CDD" id="cd07621">
    <property type="entry name" value="BAR_SNX5_6"/>
    <property type="match status" value="1"/>
</dbReference>
<dbReference type="Gene3D" id="1.20.1270.60">
    <property type="entry name" value="Arfaptin homology (AH) domain/BAR domain"/>
    <property type="match status" value="1"/>
</dbReference>
<sequence length="356" mass="41184">MDGSLDHVATTAVDLTDGDAFLTVDISDALSERDWVKFTVHSKTSMSEFTKGEFSVIRLHEEFRNLTKEEFNKMKQELEAEYLATFKKTVAMHETFLCRLAAHPVFRFDRNLHIFLEFDKELNVRGKNKKEKLAEIWSSFHKSGDELLLGNTLKDVDEFFENERNFILDYQNQLRDSTIKSDKMILLQKYLADNYIKISQGMTELSSLNDADLAGFLVKVAEALEKMRRIDGRVASDQDLKLADTLRYHMRDTNAAKDLLYRRLRCLANYENANKNLEKARTRNREVNVAENLQTEACQRFENISAKAKDELKLLRTRRVAAFQKSLTELAELELKHSKAHAQMLRTTISALKADL</sequence>
<dbReference type="PANTHER" id="PTHR45850:SF1">
    <property type="entry name" value="SORTING NEXIN 6, ISOFORM B"/>
    <property type="match status" value="1"/>
</dbReference>
<feature type="domain" description="Sorting nexin/Vps5-like C-terminal" evidence="2">
    <location>
        <begin position="150"/>
        <end position="292"/>
    </location>
</feature>
<organism evidence="3 4">
    <name type="scientific">Tigriopus californicus</name>
    <name type="common">Marine copepod</name>
    <dbReference type="NCBI Taxonomy" id="6832"/>
    <lineage>
        <taxon>Eukaryota</taxon>
        <taxon>Metazoa</taxon>
        <taxon>Ecdysozoa</taxon>
        <taxon>Arthropoda</taxon>
        <taxon>Crustacea</taxon>
        <taxon>Multicrustacea</taxon>
        <taxon>Hexanauplia</taxon>
        <taxon>Copepoda</taxon>
        <taxon>Harpacticoida</taxon>
        <taxon>Harpacticidae</taxon>
        <taxon>Tigriopus</taxon>
    </lineage>
</organism>
<comment type="caution">
    <text evidence="3">The sequence shown here is derived from an EMBL/GenBank/DDBJ whole genome shotgun (WGS) entry which is preliminary data.</text>
</comment>
<gene>
    <name evidence="3" type="ORF">TCAL_13439</name>
</gene>
<reference evidence="3 4" key="1">
    <citation type="journal article" date="2018" name="Nat. Ecol. Evol.">
        <title>Genomic signatures of mitonuclear coevolution across populations of Tigriopus californicus.</title>
        <authorList>
            <person name="Barreto F.S."/>
            <person name="Watson E.T."/>
            <person name="Lima T.G."/>
            <person name="Willett C.S."/>
            <person name="Edmands S."/>
            <person name="Li W."/>
            <person name="Burton R.S."/>
        </authorList>
    </citation>
    <scope>NUCLEOTIDE SEQUENCE [LARGE SCALE GENOMIC DNA]</scope>
    <source>
        <strain evidence="3 4">San Diego</strain>
    </source>
</reference>
<dbReference type="InterPro" id="IPR027267">
    <property type="entry name" value="AH/BAR_dom_sf"/>
</dbReference>
<evidence type="ECO:0000259" key="2">
    <source>
        <dbReference type="Pfam" id="PF09325"/>
    </source>
</evidence>
<evidence type="ECO:0000313" key="4">
    <source>
        <dbReference type="Proteomes" id="UP000318571"/>
    </source>
</evidence>
<keyword evidence="4" id="KW-1185">Reference proteome</keyword>
<keyword evidence="1" id="KW-0175">Coiled coil</keyword>